<sequence length="115" mass="13212">GLKRLRRWRAGECSRDCPGSFHWRIGERRQQGQREGFPLPQSRVGLATMEDAPRGKDEHQRLFCHQSTCGHRNNNTRLCRAKTRGQGGEVFRREQQGRPLSSQQLAKHAPAENLP</sequence>
<keyword evidence="2" id="KW-1185">Reference proteome</keyword>
<feature type="non-terminal residue" evidence="1">
    <location>
        <position position="115"/>
    </location>
</feature>
<accession>A0AC60QFV1</accession>
<organism evidence="1 2">
    <name type="scientific">Ixodes persulcatus</name>
    <name type="common">Taiga tick</name>
    <dbReference type="NCBI Taxonomy" id="34615"/>
    <lineage>
        <taxon>Eukaryota</taxon>
        <taxon>Metazoa</taxon>
        <taxon>Ecdysozoa</taxon>
        <taxon>Arthropoda</taxon>
        <taxon>Chelicerata</taxon>
        <taxon>Arachnida</taxon>
        <taxon>Acari</taxon>
        <taxon>Parasitiformes</taxon>
        <taxon>Ixodida</taxon>
        <taxon>Ixodoidea</taxon>
        <taxon>Ixodidae</taxon>
        <taxon>Ixodinae</taxon>
        <taxon>Ixodes</taxon>
    </lineage>
</organism>
<dbReference type="EMBL" id="JABSTQ010009102">
    <property type="protein sequence ID" value="KAG0432946.1"/>
    <property type="molecule type" value="Genomic_DNA"/>
</dbReference>
<gene>
    <name evidence="1" type="ORF">HPB47_020378</name>
</gene>
<name>A0AC60QFV1_IXOPE</name>
<proteinExistence type="predicted"/>
<feature type="non-terminal residue" evidence="1">
    <location>
        <position position="1"/>
    </location>
</feature>
<protein>
    <submittedName>
        <fullName evidence="1">Uncharacterized protein</fullName>
    </submittedName>
</protein>
<evidence type="ECO:0000313" key="1">
    <source>
        <dbReference type="EMBL" id="KAG0432946.1"/>
    </source>
</evidence>
<dbReference type="Proteomes" id="UP000805193">
    <property type="component" value="Unassembled WGS sequence"/>
</dbReference>
<evidence type="ECO:0000313" key="2">
    <source>
        <dbReference type="Proteomes" id="UP000805193"/>
    </source>
</evidence>
<comment type="caution">
    <text evidence="1">The sequence shown here is derived from an EMBL/GenBank/DDBJ whole genome shotgun (WGS) entry which is preliminary data.</text>
</comment>
<reference evidence="1 2" key="1">
    <citation type="journal article" date="2020" name="Cell">
        <title>Large-Scale Comparative Analyses of Tick Genomes Elucidate Their Genetic Diversity and Vector Capacities.</title>
        <authorList>
            <consortium name="Tick Genome and Microbiome Consortium (TIGMIC)"/>
            <person name="Jia N."/>
            <person name="Wang J."/>
            <person name="Shi W."/>
            <person name="Du L."/>
            <person name="Sun Y."/>
            <person name="Zhan W."/>
            <person name="Jiang J.F."/>
            <person name="Wang Q."/>
            <person name="Zhang B."/>
            <person name="Ji P."/>
            <person name="Bell-Sakyi L."/>
            <person name="Cui X.M."/>
            <person name="Yuan T.T."/>
            <person name="Jiang B.G."/>
            <person name="Yang W.F."/>
            <person name="Lam T.T."/>
            <person name="Chang Q.C."/>
            <person name="Ding S.J."/>
            <person name="Wang X.J."/>
            <person name="Zhu J.G."/>
            <person name="Ruan X.D."/>
            <person name="Zhao L."/>
            <person name="Wei J.T."/>
            <person name="Ye R.Z."/>
            <person name="Que T.C."/>
            <person name="Du C.H."/>
            <person name="Zhou Y.H."/>
            <person name="Cheng J.X."/>
            <person name="Dai P.F."/>
            <person name="Guo W.B."/>
            <person name="Han X.H."/>
            <person name="Huang E.J."/>
            <person name="Li L.F."/>
            <person name="Wei W."/>
            <person name="Gao Y.C."/>
            <person name="Liu J.Z."/>
            <person name="Shao H.Z."/>
            <person name="Wang X."/>
            <person name="Wang C.C."/>
            <person name="Yang T.C."/>
            <person name="Huo Q.B."/>
            <person name="Li W."/>
            <person name="Chen H.Y."/>
            <person name="Chen S.E."/>
            <person name="Zhou L.G."/>
            <person name="Ni X.B."/>
            <person name="Tian J.H."/>
            <person name="Sheng Y."/>
            <person name="Liu T."/>
            <person name="Pan Y.S."/>
            <person name="Xia L.Y."/>
            <person name="Li J."/>
            <person name="Zhao F."/>
            <person name="Cao W.C."/>
        </authorList>
    </citation>
    <scope>NUCLEOTIDE SEQUENCE [LARGE SCALE GENOMIC DNA]</scope>
    <source>
        <strain evidence="1">Iper-2018</strain>
    </source>
</reference>